<dbReference type="PANTHER" id="PTHR44196">
    <property type="entry name" value="DEHYDROGENASE/REDUCTASE SDR FAMILY MEMBER 7B"/>
    <property type="match status" value="1"/>
</dbReference>
<dbReference type="EMBL" id="WISP01000177">
    <property type="protein sequence ID" value="MQW06957.1"/>
    <property type="molecule type" value="Genomic_DNA"/>
</dbReference>
<gene>
    <name evidence="5" type="ORF">GHK45_25475</name>
</gene>
<dbReference type="InterPro" id="IPR002347">
    <property type="entry name" value="SDR_fam"/>
</dbReference>
<dbReference type="InterPro" id="IPR036291">
    <property type="entry name" value="NAD(P)-bd_dom_sf"/>
</dbReference>
<comment type="similarity">
    <text evidence="1 3">Belongs to the short-chain dehydrogenases/reductases (SDR) family.</text>
</comment>
<dbReference type="AlphaFoldDB" id="A0A6A7ZYS4"/>
<dbReference type="PRINTS" id="PR00081">
    <property type="entry name" value="GDHRDH"/>
</dbReference>
<dbReference type="Gene3D" id="3.40.50.720">
    <property type="entry name" value="NAD(P)-binding Rossmann-like Domain"/>
    <property type="match status" value="1"/>
</dbReference>
<dbReference type="Pfam" id="PF00106">
    <property type="entry name" value="adh_short"/>
    <property type="match status" value="1"/>
</dbReference>
<protein>
    <submittedName>
        <fullName evidence="5">SDR family NAD(P)-dependent oxidoreductase</fullName>
    </submittedName>
</protein>
<evidence type="ECO:0000256" key="1">
    <source>
        <dbReference type="ARBA" id="ARBA00006484"/>
    </source>
</evidence>
<evidence type="ECO:0000313" key="5">
    <source>
        <dbReference type="EMBL" id="MQW06957.1"/>
    </source>
</evidence>
<dbReference type="SUPFAM" id="SSF51735">
    <property type="entry name" value="NAD(P)-binding Rossmann-fold domains"/>
    <property type="match status" value="1"/>
</dbReference>
<reference evidence="5" key="1">
    <citation type="journal article" date="2013" name="Genome Biol.">
        <title>Comparative genomics of the core and accessory genomes of 48 Sinorhizobium strains comprising five genospecies.</title>
        <authorList>
            <person name="Sugawara M."/>
            <person name="Epstein B."/>
            <person name="Badgley B.D."/>
            <person name="Unno T."/>
            <person name="Xu L."/>
            <person name="Reese J."/>
            <person name="Gyaneshwar P."/>
            <person name="Denny R."/>
            <person name="Mudge J."/>
            <person name="Bharti A.K."/>
            <person name="Farmer A.D."/>
            <person name="May G.D."/>
            <person name="Woodward J.E."/>
            <person name="Medigue C."/>
            <person name="Vallenet D."/>
            <person name="Lajus A."/>
            <person name="Rouy Z."/>
            <person name="Martinez-Vaz B."/>
            <person name="Tiffin P."/>
            <person name="Young N.D."/>
            <person name="Sadowsky M.J."/>
        </authorList>
    </citation>
    <scope>NUCLEOTIDE SEQUENCE</scope>
    <source>
        <strain evidence="5">M30</strain>
    </source>
</reference>
<dbReference type="GO" id="GO:0016491">
    <property type="term" value="F:oxidoreductase activity"/>
    <property type="evidence" value="ECO:0007669"/>
    <property type="project" value="UniProtKB-KW"/>
</dbReference>
<evidence type="ECO:0000256" key="3">
    <source>
        <dbReference type="RuleBase" id="RU000363"/>
    </source>
</evidence>
<feature type="region of interest" description="Disordered" evidence="4">
    <location>
        <begin position="267"/>
        <end position="299"/>
    </location>
</feature>
<dbReference type="GO" id="GO:0016020">
    <property type="term" value="C:membrane"/>
    <property type="evidence" value="ECO:0007669"/>
    <property type="project" value="TreeGrafter"/>
</dbReference>
<accession>A0A6A7ZYS4</accession>
<dbReference type="PRINTS" id="PR00080">
    <property type="entry name" value="SDRFAMILY"/>
</dbReference>
<proteinExistence type="inferred from homology"/>
<dbReference type="PANTHER" id="PTHR44196:SF1">
    <property type="entry name" value="DEHYDROGENASE_REDUCTASE SDR FAMILY MEMBER 7B"/>
    <property type="match status" value="1"/>
</dbReference>
<evidence type="ECO:0000256" key="2">
    <source>
        <dbReference type="ARBA" id="ARBA00023002"/>
    </source>
</evidence>
<dbReference type="NCBIfam" id="NF005495">
    <property type="entry name" value="PRK07109.1"/>
    <property type="match status" value="1"/>
</dbReference>
<sequence length="299" mass="31862">MAQKDLSGKVVVITGASSGFGKGLARRLAKEGCSLVLAARRKNLLEELAQECRTLGVRALALETDVSDLGAVANLASVALAEFGQIDVWVNNAGVGAIGRFEDIPLEEQAKVIETNLLGTLYGSSHAYRQFQKQASGILINIASELGRESVPYYAAYTASKHGVVGLSDALRQEVRQAGLEDIHVCAIMPTAHDTPFFDHVANYSGHQVEPPTPLHDPENVVEAIVAAARDPGDENIVGWDGTIKIAMKRLLPSAADAAMAWTMHKTQMDGPPASNTSGAVNSPIEEGTEVDVGRRTRR</sequence>
<evidence type="ECO:0000256" key="4">
    <source>
        <dbReference type="SAM" id="MobiDB-lite"/>
    </source>
</evidence>
<dbReference type="RefSeq" id="WP_153318721.1">
    <property type="nucleotide sequence ID" value="NZ_WISP01000177.1"/>
</dbReference>
<dbReference type="PROSITE" id="PS00061">
    <property type="entry name" value="ADH_SHORT"/>
    <property type="match status" value="1"/>
</dbReference>
<name>A0A6A7ZYS4_RHIML</name>
<dbReference type="InterPro" id="IPR020904">
    <property type="entry name" value="Sc_DH/Rdtase_CS"/>
</dbReference>
<keyword evidence="2" id="KW-0560">Oxidoreductase</keyword>
<organism evidence="5">
    <name type="scientific">Rhizobium meliloti</name>
    <name type="common">Ensifer meliloti</name>
    <name type="synonym">Sinorhizobium meliloti</name>
    <dbReference type="NCBI Taxonomy" id="382"/>
    <lineage>
        <taxon>Bacteria</taxon>
        <taxon>Pseudomonadati</taxon>
        <taxon>Pseudomonadota</taxon>
        <taxon>Alphaproteobacteria</taxon>
        <taxon>Hyphomicrobiales</taxon>
        <taxon>Rhizobiaceae</taxon>
        <taxon>Sinorhizobium/Ensifer group</taxon>
        <taxon>Sinorhizobium</taxon>
    </lineage>
</organism>
<comment type="caution">
    <text evidence="5">The sequence shown here is derived from an EMBL/GenBank/DDBJ whole genome shotgun (WGS) entry which is preliminary data.</text>
</comment>